<evidence type="ECO:0000256" key="2">
    <source>
        <dbReference type="ARBA" id="ARBA00022723"/>
    </source>
</evidence>
<dbReference type="InterPro" id="IPR001041">
    <property type="entry name" value="2Fe-2S_ferredoxin-type"/>
</dbReference>
<evidence type="ECO:0000256" key="4">
    <source>
        <dbReference type="ARBA" id="ARBA00023004"/>
    </source>
</evidence>
<dbReference type="InterPro" id="IPR012675">
    <property type="entry name" value="Beta-grasp_dom_sf"/>
</dbReference>
<dbReference type="Pfam" id="PF00111">
    <property type="entry name" value="Fer2"/>
    <property type="match status" value="1"/>
</dbReference>
<accession>A0ABM6U182</accession>
<dbReference type="RefSeq" id="WP_005949538.1">
    <property type="nucleotide sequence ID" value="NZ_CP028103.1"/>
</dbReference>
<evidence type="ECO:0000256" key="1">
    <source>
        <dbReference type="ARBA" id="ARBA00006849"/>
    </source>
</evidence>
<dbReference type="SMART" id="SM01008">
    <property type="entry name" value="Ald_Xan_dh_C"/>
    <property type="match status" value="1"/>
</dbReference>
<dbReference type="Proteomes" id="UP000241238">
    <property type="component" value="Chromosome"/>
</dbReference>
<sequence>MGEVYTFIVNGQKIETSEEKNLLDFLRDNLGLISVKNGCKEGACGTCTVLIDGKAMKSCIFTTKKIDGKEIKTIEGFSEREKAVFAYAFTECGAVQCGFCIPGMVVAAKSLFLKTLNPTREEVKKALVGNICRCTGYVKIEEAILLAAKLFREKLEIPAVECAGLVGTHVHRVDGVVKTLGTAKYAEDYKIDGMYYGSAVRTKYPRAKVLSIDYSEALKLEGVLGVLTAEDVPGKNNIGHLEFISDWDALIPVGGITRYIGDAIALVAAKDKKTLEEAKKLVKVEYEELEGLFTIEEAMADGAPLIHSKPNNVLVREVLKRGDYEGALLNSKYKVTNVYETPATEHAYLEPESALAMPDGNGGIEIHTSSQSVYDEQREIARLLGLEKDQVRVKSAYVGGGFGGKEDMSVQHHAALLAYVLKKPVQVTLSRQESINVSTKRHPMKIEMTTCCDENGILTGMKCKIYADTGAYASLGGPVLQRACTHAAGPYNYQNIDIEGMAVYTNNPVGGAFRGFGVTQSAFAIESNINQLAELIGISPWEMRYRNAIRPGQVLPNGQIADEGTALVETLEAVKEEYFNNEIVGIACAMKNSGVGVGLPDIGRCRLTVQDGKVRIRTSAACIGQGMGTVCMQILCETTGLTTDKIVVDSPDTGITPNSGTTTASRQTVFTGEATRVASLELKKQLETKTLEELEGWDYEGQYSGITDKMGSDKPNPVSHVAYGYATQIVILDKDGKVQKVTAAHDIGHAINPKALEGQIEGGVVMGLGYGLTEIMPVEKGIPKVKFGTLGLFRATNIPEIKTVIVEKNKAELAYGAKGVGEIVVIPTAPALQNAYFKYDGEFRTSLPLQKTAYKR</sequence>
<dbReference type="Gene3D" id="3.30.365.10">
    <property type="entry name" value="Aldehyde oxidase/xanthine dehydrogenase, molybdopterin binding domain"/>
    <property type="match status" value="4"/>
</dbReference>
<dbReference type="CDD" id="cd00207">
    <property type="entry name" value="fer2"/>
    <property type="match status" value="1"/>
</dbReference>
<dbReference type="PANTHER" id="PTHR11908">
    <property type="entry name" value="XANTHINE DEHYDROGENASE"/>
    <property type="match status" value="1"/>
</dbReference>
<dbReference type="NCBIfam" id="TIGR03311">
    <property type="entry name" value="Se_dep_XDH"/>
    <property type="match status" value="1"/>
</dbReference>
<dbReference type="PROSITE" id="PS51085">
    <property type="entry name" value="2FE2S_FER_2"/>
    <property type="match status" value="1"/>
</dbReference>
<name>A0ABM6U182_FUSVA</name>
<dbReference type="EMBL" id="CP028103">
    <property type="protein sequence ID" value="AVQ30050.1"/>
    <property type="molecule type" value="Genomic_DNA"/>
</dbReference>
<organism evidence="6 7">
    <name type="scientific">Fusobacterium varium ATCC 27725</name>
    <dbReference type="NCBI Taxonomy" id="469618"/>
    <lineage>
        <taxon>Bacteria</taxon>
        <taxon>Fusobacteriati</taxon>
        <taxon>Fusobacteriota</taxon>
        <taxon>Fusobacteriia</taxon>
        <taxon>Fusobacteriales</taxon>
        <taxon>Fusobacteriaceae</taxon>
        <taxon>Fusobacterium</taxon>
    </lineage>
</organism>
<protein>
    <submittedName>
        <fullName evidence="6">Selenium-dependent xanthine dehydrogenase</fullName>
    </submittedName>
</protein>
<proteinExistence type="inferred from homology"/>
<dbReference type="InterPro" id="IPR046867">
    <property type="entry name" value="AldOxase/xan_DH_MoCoBD2"/>
</dbReference>
<evidence type="ECO:0000313" key="7">
    <source>
        <dbReference type="Proteomes" id="UP000241238"/>
    </source>
</evidence>
<dbReference type="Gene3D" id="3.90.1170.50">
    <property type="entry name" value="Aldehyde oxidase/xanthine dehydrogenase, a/b hammerhead"/>
    <property type="match status" value="1"/>
</dbReference>
<dbReference type="InterPro" id="IPR002888">
    <property type="entry name" value="2Fe-2S-bd"/>
</dbReference>
<dbReference type="InterPro" id="IPR037165">
    <property type="entry name" value="AldOxase/xan_DH_Mopterin-bd_sf"/>
</dbReference>
<evidence type="ECO:0000313" key="6">
    <source>
        <dbReference type="EMBL" id="AVQ30050.1"/>
    </source>
</evidence>
<dbReference type="Pfam" id="PF20256">
    <property type="entry name" value="MoCoBD_2"/>
    <property type="match status" value="2"/>
</dbReference>
<dbReference type="InterPro" id="IPR008274">
    <property type="entry name" value="AldOxase/xan_DH_MoCoBD1"/>
</dbReference>
<evidence type="ECO:0000259" key="5">
    <source>
        <dbReference type="PROSITE" id="PS51085"/>
    </source>
</evidence>
<dbReference type="InterPro" id="IPR036010">
    <property type="entry name" value="2Fe-2S_ferredoxin-like_sf"/>
</dbReference>
<keyword evidence="4" id="KW-0408">Iron</keyword>
<evidence type="ECO:0000256" key="3">
    <source>
        <dbReference type="ARBA" id="ARBA00023002"/>
    </source>
</evidence>
<dbReference type="SUPFAM" id="SSF54665">
    <property type="entry name" value="CO dehydrogenase molybdoprotein N-domain-like"/>
    <property type="match status" value="1"/>
</dbReference>
<dbReference type="SUPFAM" id="SSF54292">
    <property type="entry name" value="2Fe-2S ferredoxin-like"/>
    <property type="match status" value="1"/>
</dbReference>
<comment type="similarity">
    <text evidence="1">Belongs to the xanthine dehydrogenase family.</text>
</comment>
<dbReference type="Gene3D" id="1.10.150.120">
    <property type="entry name" value="[2Fe-2S]-binding domain"/>
    <property type="match status" value="1"/>
</dbReference>
<dbReference type="GeneID" id="77466739"/>
<dbReference type="SUPFAM" id="SSF56003">
    <property type="entry name" value="Molybdenum cofactor-binding domain"/>
    <property type="match status" value="1"/>
</dbReference>
<keyword evidence="2" id="KW-0479">Metal-binding</keyword>
<dbReference type="PROSITE" id="PS00197">
    <property type="entry name" value="2FE2S_FER_1"/>
    <property type="match status" value="1"/>
</dbReference>
<reference evidence="7" key="1">
    <citation type="journal article" date="2018" name="MSphere">
        <title>Fusobacterium Genomics Using MinION and Illumina Sequencing Enables Genome Completion and Correction.</title>
        <authorList>
            <person name="Todd S.M."/>
            <person name="Settlage R.E."/>
            <person name="Lahmers K.K."/>
            <person name="Slade D.J."/>
        </authorList>
    </citation>
    <scope>NUCLEOTIDE SEQUENCE [LARGE SCALE GENOMIC DNA]</scope>
    <source>
        <strain evidence="7">ATCC 27725</strain>
    </source>
</reference>
<dbReference type="SUPFAM" id="SSF47741">
    <property type="entry name" value="CO dehydrogenase ISP C-domain like"/>
    <property type="match status" value="1"/>
</dbReference>
<keyword evidence="7" id="KW-1185">Reference proteome</keyword>
<dbReference type="InterPro" id="IPR017697">
    <property type="entry name" value="Xdh"/>
</dbReference>
<dbReference type="InterPro" id="IPR000674">
    <property type="entry name" value="Ald_Oxase/Xan_DH_a/b"/>
</dbReference>
<dbReference type="Pfam" id="PF01799">
    <property type="entry name" value="Fer2_2"/>
    <property type="match status" value="1"/>
</dbReference>
<feature type="domain" description="2Fe-2S ferredoxin-type" evidence="5">
    <location>
        <begin position="3"/>
        <end position="77"/>
    </location>
</feature>
<dbReference type="InterPro" id="IPR036884">
    <property type="entry name" value="2Fe-2S-bd_dom_sf"/>
</dbReference>
<keyword evidence="3" id="KW-0560">Oxidoreductase</keyword>
<dbReference type="PANTHER" id="PTHR11908:SF157">
    <property type="entry name" value="XANTHINE DEHYDROGENASE SUBUNIT D-RELATED"/>
    <property type="match status" value="1"/>
</dbReference>
<dbReference type="InterPro" id="IPR016208">
    <property type="entry name" value="Ald_Oxase/xanthine_DH-like"/>
</dbReference>
<dbReference type="Pfam" id="PF01315">
    <property type="entry name" value="Ald_Xan_dh_C"/>
    <property type="match status" value="1"/>
</dbReference>
<dbReference type="Pfam" id="PF02738">
    <property type="entry name" value="MoCoBD_1"/>
    <property type="match status" value="1"/>
</dbReference>
<dbReference type="Gene3D" id="3.10.20.30">
    <property type="match status" value="1"/>
</dbReference>
<dbReference type="InterPro" id="IPR036856">
    <property type="entry name" value="Ald_Oxase/Xan_DH_a/b_sf"/>
</dbReference>
<dbReference type="InterPro" id="IPR006058">
    <property type="entry name" value="2Fe2S_fd_BS"/>
</dbReference>
<gene>
    <name evidence="6" type="primary">xdh</name>
    <name evidence="6" type="ORF">C4N18_01950</name>
</gene>